<dbReference type="Proteomes" id="UP000027222">
    <property type="component" value="Unassembled WGS sequence"/>
</dbReference>
<dbReference type="PANTHER" id="PTHR40465">
    <property type="entry name" value="CHROMOSOME 1, WHOLE GENOME SHOTGUN SEQUENCE"/>
    <property type="match status" value="1"/>
</dbReference>
<feature type="transmembrane region" description="Helical" evidence="1">
    <location>
        <begin position="237"/>
        <end position="257"/>
    </location>
</feature>
<keyword evidence="1" id="KW-0472">Membrane</keyword>
<dbReference type="PANTHER" id="PTHR40465:SF1">
    <property type="entry name" value="DUF6534 DOMAIN-CONTAINING PROTEIN"/>
    <property type="match status" value="1"/>
</dbReference>
<feature type="transmembrane region" description="Helical" evidence="1">
    <location>
        <begin position="166"/>
        <end position="187"/>
    </location>
</feature>
<dbReference type="HOGENOM" id="CLU_046025_5_3_1"/>
<dbReference type="OrthoDB" id="3270417at2759"/>
<gene>
    <name evidence="3" type="ORF">GALMADRAFT_283040</name>
</gene>
<organism evidence="3 4">
    <name type="scientific">Galerina marginata (strain CBS 339.88)</name>
    <dbReference type="NCBI Taxonomy" id="685588"/>
    <lineage>
        <taxon>Eukaryota</taxon>
        <taxon>Fungi</taxon>
        <taxon>Dikarya</taxon>
        <taxon>Basidiomycota</taxon>
        <taxon>Agaricomycotina</taxon>
        <taxon>Agaricomycetes</taxon>
        <taxon>Agaricomycetidae</taxon>
        <taxon>Agaricales</taxon>
        <taxon>Agaricineae</taxon>
        <taxon>Strophariaceae</taxon>
        <taxon>Galerina</taxon>
    </lineage>
</organism>
<dbReference type="AlphaFoldDB" id="A0A067SPB4"/>
<evidence type="ECO:0000313" key="3">
    <source>
        <dbReference type="EMBL" id="KDR68613.1"/>
    </source>
</evidence>
<reference evidence="4" key="1">
    <citation type="journal article" date="2014" name="Proc. Natl. Acad. Sci. U.S.A.">
        <title>Extensive sampling of basidiomycete genomes demonstrates inadequacy of the white-rot/brown-rot paradigm for wood decay fungi.</title>
        <authorList>
            <person name="Riley R."/>
            <person name="Salamov A.A."/>
            <person name="Brown D.W."/>
            <person name="Nagy L.G."/>
            <person name="Floudas D."/>
            <person name="Held B.W."/>
            <person name="Levasseur A."/>
            <person name="Lombard V."/>
            <person name="Morin E."/>
            <person name="Otillar R."/>
            <person name="Lindquist E.A."/>
            <person name="Sun H."/>
            <person name="LaButti K.M."/>
            <person name="Schmutz J."/>
            <person name="Jabbour D."/>
            <person name="Luo H."/>
            <person name="Baker S.E."/>
            <person name="Pisabarro A.G."/>
            <person name="Walton J.D."/>
            <person name="Blanchette R.A."/>
            <person name="Henrissat B."/>
            <person name="Martin F."/>
            <person name="Cullen D."/>
            <person name="Hibbett D.S."/>
            <person name="Grigoriev I.V."/>
        </authorList>
    </citation>
    <scope>NUCLEOTIDE SEQUENCE [LARGE SCALE GENOMIC DNA]</scope>
    <source>
        <strain evidence="4">CBS 339.88</strain>
    </source>
</reference>
<dbReference type="Pfam" id="PF20152">
    <property type="entry name" value="DUF6534"/>
    <property type="match status" value="1"/>
</dbReference>
<evidence type="ECO:0000259" key="2">
    <source>
        <dbReference type="Pfam" id="PF20152"/>
    </source>
</evidence>
<feature type="transmembrane region" description="Helical" evidence="1">
    <location>
        <begin position="123"/>
        <end position="146"/>
    </location>
</feature>
<name>A0A067SPB4_GALM3</name>
<dbReference type="InterPro" id="IPR045339">
    <property type="entry name" value="DUF6534"/>
</dbReference>
<feature type="transmembrane region" description="Helical" evidence="1">
    <location>
        <begin position="12"/>
        <end position="34"/>
    </location>
</feature>
<protein>
    <recommendedName>
        <fullName evidence="2">DUF6534 domain-containing protein</fullName>
    </recommendedName>
</protein>
<evidence type="ECO:0000313" key="4">
    <source>
        <dbReference type="Proteomes" id="UP000027222"/>
    </source>
</evidence>
<keyword evidence="4" id="KW-1185">Reference proteome</keyword>
<proteinExistence type="predicted"/>
<feature type="transmembrane region" description="Helical" evidence="1">
    <location>
        <begin position="207"/>
        <end position="231"/>
    </location>
</feature>
<dbReference type="EMBL" id="KL142407">
    <property type="protein sequence ID" value="KDR68613.1"/>
    <property type="molecule type" value="Genomic_DNA"/>
</dbReference>
<sequence>MNSGTPETLQLIFPSFILATVLFGVTLLQTYQYFLHYRQDRNMRKFVVIMACVLDSIHFLCSVTMLYPPASTRIRYANKIPLWSLKIMGTAKTLLVVLIHSYHRFMIWTLADKVAVKQKVSRLLKSFSAVTFFYAMVVAVAFIAYLGQTPNISNFPLGFQYLIYIGYGWAAAIDCSIAAAMSILLLLSRPSSPEFGDKRSHKVTMYLIYYLIGSGLLTAACSLLVMGLYWWNPSSVLYLAGEFLASRIYANSILALFNSKSRMQQVLNSSLEFRVSTALFFGDNANSLLERRGSQKALDSGELGKRSRRGTI</sequence>
<evidence type="ECO:0000256" key="1">
    <source>
        <dbReference type="SAM" id="Phobius"/>
    </source>
</evidence>
<feature type="transmembrane region" description="Helical" evidence="1">
    <location>
        <begin position="46"/>
        <end position="68"/>
    </location>
</feature>
<keyword evidence="1" id="KW-1133">Transmembrane helix</keyword>
<feature type="domain" description="DUF6534" evidence="2">
    <location>
        <begin position="170"/>
        <end position="261"/>
    </location>
</feature>
<feature type="transmembrane region" description="Helical" evidence="1">
    <location>
        <begin position="80"/>
        <end position="102"/>
    </location>
</feature>
<accession>A0A067SPB4</accession>
<keyword evidence="1" id="KW-0812">Transmembrane</keyword>